<keyword evidence="2" id="KW-1185">Reference proteome</keyword>
<proteinExistence type="predicted"/>
<gene>
    <name evidence="1" type="ORF">WKV53_12725</name>
</gene>
<protein>
    <submittedName>
        <fullName evidence="1">Uncharacterized protein</fullName>
    </submittedName>
</protein>
<reference evidence="1 2" key="1">
    <citation type="submission" date="2024-04" db="EMBL/GenBank/DDBJ databases">
        <title>Luteolibacter sp. isolated from soil.</title>
        <authorList>
            <person name="An J."/>
        </authorList>
    </citation>
    <scope>NUCLEOTIDE SEQUENCE [LARGE SCALE GENOMIC DNA]</scope>
    <source>
        <strain evidence="1 2">Y139</strain>
    </source>
</reference>
<dbReference type="Proteomes" id="UP001371305">
    <property type="component" value="Unassembled WGS sequence"/>
</dbReference>
<dbReference type="RefSeq" id="WP_341404976.1">
    <property type="nucleotide sequence ID" value="NZ_JBBUKT010000004.1"/>
</dbReference>
<sequence length="155" mass="17691">MNFAELLRFMHAEWKAQAGFLDPIPENAAERNFSRENRVSKVIDLYFRSISPIDDVGGSEAVDEWQFRTGLSDLPRAGREGSPFWKSVIDLATVLNLIKESPRDVLLTKQGLRSSQEWRLVRKLAARVMEEAGYPHDKAITNLDDLWARLGGEEF</sequence>
<evidence type="ECO:0000313" key="2">
    <source>
        <dbReference type="Proteomes" id="UP001371305"/>
    </source>
</evidence>
<dbReference type="EMBL" id="JBBUKT010000004">
    <property type="protein sequence ID" value="MEK7951372.1"/>
    <property type="molecule type" value="Genomic_DNA"/>
</dbReference>
<organism evidence="1 2">
    <name type="scientific">Luteolibacter soli</name>
    <dbReference type="NCBI Taxonomy" id="3135280"/>
    <lineage>
        <taxon>Bacteria</taxon>
        <taxon>Pseudomonadati</taxon>
        <taxon>Verrucomicrobiota</taxon>
        <taxon>Verrucomicrobiia</taxon>
        <taxon>Verrucomicrobiales</taxon>
        <taxon>Verrucomicrobiaceae</taxon>
        <taxon>Luteolibacter</taxon>
    </lineage>
</organism>
<evidence type="ECO:0000313" key="1">
    <source>
        <dbReference type="EMBL" id="MEK7951372.1"/>
    </source>
</evidence>
<comment type="caution">
    <text evidence="1">The sequence shown here is derived from an EMBL/GenBank/DDBJ whole genome shotgun (WGS) entry which is preliminary data.</text>
</comment>
<name>A0ABU9AUE0_9BACT</name>
<accession>A0ABU9AUE0</accession>